<keyword evidence="1" id="KW-0805">Transcription regulation</keyword>
<dbReference type="SMART" id="SM00354">
    <property type="entry name" value="HTH_LACI"/>
    <property type="match status" value="1"/>
</dbReference>
<dbReference type="SUPFAM" id="SSF53822">
    <property type="entry name" value="Periplasmic binding protein-like I"/>
    <property type="match status" value="1"/>
</dbReference>
<dbReference type="GO" id="GO:0003700">
    <property type="term" value="F:DNA-binding transcription factor activity"/>
    <property type="evidence" value="ECO:0007669"/>
    <property type="project" value="TreeGrafter"/>
</dbReference>
<proteinExistence type="predicted"/>
<dbReference type="InterPro" id="IPR010982">
    <property type="entry name" value="Lambda_DNA-bd_dom_sf"/>
</dbReference>
<name>A0AAW5BRT3_9FIRM</name>
<reference evidence="6" key="2">
    <citation type="submission" date="2020-02" db="EMBL/GenBank/DDBJ databases">
        <authorList>
            <person name="Littmann E."/>
            <person name="Sorbara M."/>
        </authorList>
    </citation>
    <scope>NUCLEOTIDE SEQUENCE</scope>
    <source>
        <strain evidence="6">MSK.1.17</strain>
    </source>
</reference>
<dbReference type="AlphaFoldDB" id="A0AAW5BRT3"/>
<dbReference type="PANTHER" id="PTHR30146">
    <property type="entry name" value="LACI-RELATED TRANSCRIPTIONAL REPRESSOR"/>
    <property type="match status" value="1"/>
</dbReference>
<dbReference type="SUPFAM" id="SSF47413">
    <property type="entry name" value="lambda repressor-like DNA-binding domains"/>
    <property type="match status" value="1"/>
</dbReference>
<dbReference type="Proteomes" id="UP001299608">
    <property type="component" value="Unassembled WGS sequence"/>
</dbReference>
<dbReference type="Proteomes" id="UP000669239">
    <property type="component" value="Unassembled WGS sequence"/>
</dbReference>
<keyword evidence="7" id="KW-1185">Reference proteome</keyword>
<dbReference type="RefSeq" id="WP_165642616.1">
    <property type="nucleotide sequence ID" value="NZ_JAAITT010000028.1"/>
</dbReference>
<reference evidence="6 7" key="1">
    <citation type="journal article" date="2020" name="Cell Host Microbe">
        <title>Functional and Genomic Variation between Human-Derived Isolates of Lachnospiraceae Reveals Inter- and Intra-Species Diversity.</title>
        <authorList>
            <person name="Sorbara M.T."/>
            <person name="Littmann E.R."/>
            <person name="Fontana E."/>
            <person name="Moody T.U."/>
            <person name="Kohout C.E."/>
            <person name="Gjonbalaj M."/>
            <person name="Eaton V."/>
            <person name="Seok R."/>
            <person name="Leiner I.M."/>
            <person name="Pamer E.G."/>
        </authorList>
    </citation>
    <scope>NUCLEOTIDE SEQUENCE [LARGE SCALE GENOMIC DNA]</scope>
    <source>
        <strain evidence="6 7">MSK.1.17</strain>
    </source>
</reference>
<dbReference type="Gene3D" id="3.40.50.2300">
    <property type="match status" value="2"/>
</dbReference>
<evidence type="ECO:0000256" key="1">
    <source>
        <dbReference type="ARBA" id="ARBA00023015"/>
    </source>
</evidence>
<evidence type="ECO:0000313" key="5">
    <source>
        <dbReference type="EMBL" id="MCG4746916.1"/>
    </source>
</evidence>
<dbReference type="GO" id="GO:0000976">
    <property type="term" value="F:transcription cis-regulatory region binding"/>
    <property type="evidence" value="ECO:0007669"/>
    <property type="project" value="TreeGrafter"/>
</dbReference>
<evidence type="ECO:0000256" key="3">
    <source>
        <dbReference type="ARBA" id="ARBA00023163"/>
    </source>
</evidence>
<evidence type="ECO:0000313" key="7">
    <source>
        <dbReference type="Proteomes" id="UP000669239"/>
    </source>
</evidence>
<dbReference type="Pfam" id="PF00356">
    <property type="entry name" value="LacI"/>
    <property type="match status" value="1"/>
</dbReference>
<evidence type="ECO:0000256" key="2">
    <source>
        <dbReference type="ARBA" id="ARBA00023125"/>
    </source>
</evidence>
<dbReference type="InterPro" id="IPR046335">
    <property type="entry name" value="LacI/GalR-like_sensor"/>
</dbReference>
<feature type="domain" description="HTH lacI-type" evidence="4">
    <location>
        <begin position="4"/>
        <end position="62"/>
    </location>
</feature>
<comment type="caution">
    <text evidence="5">The sequence shown here is derived from an EMBL/GenBank/DDBJ whole genome shotgun (WGS) entry which is preliminary data.</text>
</comment>
<gene>
    <name evidence="6" type="ORF">G5B36_18280</name>
    <name evidence="5" type="ORF">L0N08_15945</name>
</gene>
<keyword evidence="3" id="KW-0804">Transcription</keyword>
<protein>
    <submittedName>
        <fullName evidence="5">LacI family DNA-binding transcriptional regulator</fullName>
    </submittedName>
    <submittedName>
        <fullName evidence="6">LacI family transcriptional regulator</fullName>
    </submittedName>
</protein>
<dbReference type="InterPro" id="IPR028082">
    <property type="entry name" value="Peripla_BP_I"/>
</dbReference>
<evidence type="ECO:0000313" key="8">
    <source>
        <dbReference type="Proteomes" id="UP001299608"/>
    </source>
</evidence>
<keyword evidence="2 5" id="KW-0238">DNA-binding</keyword>
<dbReference type="PROSITE" id="PS50932">
    <property type="entry name" value="HTH_LACI_2"/>
    <property type="match status" value="1"/>
</dbReference>
<dbReference type="EMBL" id="JAKNGE010000019">
    <property type="protein sequence ID" value="MCG4746916.1"/>
    <property type="molecule type" value="Genomic_DNA"/>
</dbReference>
<dbReference type="EMBL" id="JAAITT010000028">
    <property type="protein sequence ID" value="NSJ50637.1"/>
    <property type="molecule type" value="Genomic_DNA"/>
</dbReference>
<evidence type="ECO:0000313" key="6">
    <source>
        <dbReference type="EMBL" id="NSJ50637.1"/>
    </source>
</evidence>
<dbReference type="Gene3D" id="1.10.260.40">
    <property type="entry name" value="lambda repressor-like DNA-binding domains"/>
    <property type="match status" value="1"/>
</dbReference>
<dbReference type="InterPro" id="IPR000843">
    <property type="entry name" value="HTH_LacI"/>
</dbReference>
<sequence>MNCTIQDIAHELNISRNTVSKALNGKGGVSEETKRLIFEKAREMNYRNILNETSVPASSSSQGTILFLTKASADYSEFWVNVMKGIESVLTPCGYTLTLGIITDDELEKRQFPPIVYDTSIQGIIMVEICSREACETLIETGIPCVTVDMPKEYENLIGRLDIITMENKSNVRRIVKLLASQGKRRFSFAGDIYSYNVGRGFQERFDALCEALNELGLPLDQAHSLLYETNNQYMDFPYLVNKLKSMEGLPDVYICGNDWTAIQVMHAIQFLGHRIPEEVAFVGFDDINQSAKCNPPLTTIHTPKEQLGIAAANCLLTRIRAPKTPCVFSQYSTELIIRESTDI</sequence>
<organism evidence="5 8">
    <name type="scientific">Enterocloster aldenensis</name>
    <dbReference type="NCBI Taxonomy" id="358742"/>
    <lineage>
        <taxon>Bacteria</taxon>
        <taxon>Bacillati</taxon>
        <taxon>Bacillota</taxon>
        <taxon>Clostridia</taxon>
        <taxon>Lachnospirales</taxon>
        <taxon>Lachnospiraceae</taxon>
        <taxon>Enterocloster</taxon>
    </lineage>
</organism>
<dbReference type="Pfam" id="PF13377">
    <property type="entry name" value="Peripla_BP_3"/>
    <property type="match status" value="1"/>
</dbReference>
<dbReference type="CDD" id="cd01392">
    <property type="entry name" value="HTH_LacI"/>
    <property type="match status" value="1"/>
</dbReference>
<evidence type="ECO:0000259" key="4">
    <source>
        <dbReference type="PROSITE" id="PS50932"/>
    </source>
</evidence>
<reference evidence="5" key="3">
    <citation type="submission" date="2022-01" db="EMBL/GenBank/DDBJ databases">
        <title>Collection of gut derived symbiotic bacterial strains cultured from healthy donors.</title>
        <authorList>
            <person name="Lin H."/>
            <person name="Kohout C."/>
            <person name="Waligurski E."/>
            <person name="Pamer E.G."/>
        </authorList>
    </citation>
    <scope>NUCLEOTIDE SEQUENCE</scope>
    <source>
        <strain evidence="5">DFI.6.55</strain>
    </source>
</reference>
<accession>A0AAW5BRT3</accession>
<dbReference type="PANTHER" id="PTHR30146:SF109">
    <property type="entry name" value="HTH-TYPE TRANSCRIPTIONAL REGULATOR GALS"/>
    <property type="match status" value="1"/>
</dbReference>